<dbReference type="FunFam" id="3.30.60.190:FF:000001">
    <property type="entry name" value="box C/D snoRNA protein 1"/>
    <property type="match status" value="1"/>
</dbReference>
<keyword evidence="17" id="KW-1185">Reference proteome</keyword>
<keyword evidence="1" id="KW-1017">Isopeptide bond</keyword>
<evidence type="ECO:0000256" key="1">
    <source>
        <dbReference type="ARBA" id="ARBA00022499"/>
    </source>
</evidence>
<evidence type="ECO:0000256" key="13">
    <source>
        <dbReference type="PROSITE-ProRule" id="PRU00453"/>
    </source>
</evidence>
<dbReference type="Gene3D" id="3.30.60.190">
    <property type="match status" value="1"/>
</dbReference>
<feature type="region of interest" description="Disordered" evidence="14">
    <location>
        <begin position="180"/>
        <end position="262"/>
    </location>
</feature>
<evidence type="ECO:0000256" key="14">
    <source>
        <dbReference type="SAM" id="MobiDB-lite"/>
    </source>
</evidence>
<dbReference type="GO" id="GO:0008270">
    <property type="term" value="F:zinc ion binding"/>
    <property type="evidence" value="ECO:0007669"/>
    <property type="project" value="UniProtKB-UniRule"/>
</dbReference>
<evidence type="ECO:0000256" key="2">
    <source>
        <dbReference type="ARBA" id="ARBA00022517"/>
    </source>
</evidence>
<keyword evidence="7" id="KW-0832">Ubl conjugation</keyword>
<evidence type="ECO:0000313" key="16">
    <source>
        <dbReference type="EMBL" id="KAF2255610.1"/>
    </source>
</evidence>
<dbReference type="CDD" id="cd23023">
    <property type="entry name" value="zf-HIT_BCD1"/>
    <property type="match status" value="1"/>
</dbReference>
<dbReference type="AlphaFoldDB" id="A0A6A6J158"/>
<gene>
    <name evidence="16" type="ORF">BU26DRAFT_557123</name>
</gene>
<evidence type="ECO:0000256" key="7">
    <source>
        <dbReference type="ARBA" id="ARBA00022843"/>
    </source>
</evidence>
<evidence type="ECO:0000256" key="4">
    <source>
        <dbReference type="ARBA" id="ARBA00022723"/>
    </source>
</evidence>
<accession>A0A6A6J158</accession>
<dbReference type="InterPro" id="IPR057721">
    <property type="entry name" value="BCD1_alpha/beta"/>
</dbReference>
<dbReference type="GO" id="GO:0005634">
    <property type="term" value="C:nucleus"/>
    <property type="evidence" value="ECO:0007669"/>
    <property type="project" value="TreeGrafter"/>
</dbReference>
<dbReference type="PROSITE" id="PS51083">
    <property type="entry name" value="ZF_HIT"/>
    <property type="match status" value="1"/>
</dbReference>
<evidence type="ECO:0000256" key="12">
    <source>
        <dbReference type="ARBA" id="ARBA00077531"/>
    </source>
</evidence>
<evidence type="ECO:0000256" key="5">
    <source>
        <dbReference type="ARBA" id="ARBA00022771"/>
    </source>
</evidence>
<proteinExistence type="inferred from homology"/>
<sequence>MSGDALLSDLCGICNTATSKYRCPGCAARTCSLPCYKRHQTWAQCGGKRDPTKYVKKSQLATPAGIDHDFNFLTNVERGIEKAEKSLPQGDVGTPPHVRGTARSRVPTDQQFAAAGVKVIRAPKGFSREKENKTHNSKNKNIIWTVEWIRDDKTHILTEGSSLASIIELQPFFKVSKKRKRGAEESRGTNSAAPQDAPPDEVGEREVEAKDEKPESSSLRRTELGTETAGTKTSSRRNNDNDAKVAGSPHTSPPIDQPDSKSLSPEYHFYLLKPRTSSSRHVLIPVSPTATLGACLRSRTVLEFPTIYGFPATTSPPSEQFVLEEAYLKQEDEEQKEFDELLMTARPETLRALKQEAGDDNASGEIDSSKILDVLKQDIGAGV</sequence>
<keyword evidence="4" id="KW-0479">Metal-binding</keyword>
<comment type="similarity">
    <text evidence="9">Belongs to the BCD1 family.</text>
</comment>
<keyword evidence="3" id="KW-0597">Phosphoprotein</keyword>
<dbReference type="Proteomes" id="UP000800094">
    <property type="component" value="Unassembled WGS sequence"/>
</dbReference>
<dbReference type="GO" id="GO:0070761">
    <property type="term" value="C:pre-snoRNP complex"/>
    <property type="evidence" value="ECO:0007669"/>
    <property type="project" value="TreeGrafter"/>
</dbReference>
<feature type="region of interest" description="Disordered" evidence="14">
    <location>
        <begin position="86"/>
        <end position="105"/>
    </location>
</feature>
<evidence type="ECO:0000256" key="8">
    <source>
        <dbReference type="ARBA" id="ARBA00049598"/>
    </source>
</evidence>
<evidence type="ECO:0000256" key="6">
    <source>
        <dbReference type="ARBA" id="ARBA00022833"/>
    </source>
</evidence>
<dbReference type="Pfam" id="PF25790">
    <property type="entry name" value="BCD1"/>
    <property type="match status" value="1"/>
</dbReference>
<reference evidence="16" key="1">
    <citation type="journal article" date="2020" name="Stud. Mycol.">
        <title>101 Dothideomycetes genomes: a test case for predicting lifestyles and emergence of pathogens.</title>
        <authorList>
            <person name="Haridas S."/>
            <person name="Albert R."/>
            <person name="Binder M."/>
            <person name="Bloem J."/>
            <person name="Labutti K."/>
            <person name="Salamov A."/>
            <person name="Andreopoulos B."/>
            <person name="Baker S."/>
            <person name="Barry K."/>
            <person name="Bills G."/>
            <person name="Bluhm B."/>
            <person name="Cannon C."/>
            <person name="Castanera R."/>
            <person name="Culley D."/>
            <person name="Daum C."/>
            <person name="Ezra D."/>
            <person name="Gonzalez J."/>
            <person name="Henrissat B."/>
            <person name="Kuo A."/>
            <person name="Liang C."/>
            <person name="Lipzen A."/>
            <person name="Lutzoni F."/>
            <person name="Magnuson J."/>
            <person name="Mondo S."/>
            <person name="Nolan M."/>
            <person name="Ohm R."/>
            <person name="Pangilinan J."/>
            <person name="Park H.-J."/>
            <person name="Ramirez L."/>
            <person name="Alfaro M."/>
            <person name="Sun H."/>
            <person name="Tritt A."/>
            <person name="Yoshinaga Y."/>
            <person name="Zwiers L.-H."/>
            <person name="Turgeon B."/>
            <person name="Goodwin S."/>
            <person name="Spatafora J."/>
            <person name="Crous P."/>
            <person name="Grigoriev I."/>
        </authorList>
    </citation>
    <scope>NUCLEOTIDE SEQUENCE</scope>
    <source>
        <strain evidence="16">CBS 122368</strain>
    </source>
</reference>
<evidence type="ECO:0000256" key="11">
    <source>
        <dbReference type="ARBA" id="ARBA00068630"/>
    </source>
</evidence>
<dbReference type="InterPro" id="IPR051639">
    <property type="entry name" value="BCD1"/>
</dbReference>
<keyword evidence="6" id="KW-0862">Zinc</keyword>
<keyword evidence="2" id="KW-0690">Ribosome biogenesis</keyword>
<protein>
    <recommendedName>
        <fullName evidence="11">Box C/D snoRNA protein 1</fullName>
    </recommendedName>
    <alternativeName>
        <fullName evidence="12">Zinc finger HIT domain-containing protein 6</fullName>
    </alternativeName>
</protein>
<dbReference type="GO" id="GO:0048254">
    <property type="term" value="P:snoRNA localization"/>
    <property type="evidence" value="ECO:0007669"/>
    <property type="project" value="TreeGrafter"/>
</dbReference>
<dbReference type="GO" id="GO:0000492">
    <property type="term" value="P:box C/D snoRNP assembly"/>
    <property type="evidence" value="ECO:0007669"/>
    <property type="project" value="TreeGrafter"/>
</dbReference>
<dbReference type="RefSeq" id="XP_033690614.1">
    <property type="nucleotide sequence ID" value="XM_033832423.1"/>
</dbReference>
<evidence type="ECO:0000256" key="3">
    <source>
        <dbReference type="ARBA" id="ARBA00022553"/>
    </source>
</evidence>
<dbReference type="OrthoDB" id="272357at2759"/>
<dbReference type="Pfam" id="PF04438">
    <property type="entry name" value="zf-HIT"/>
    <property type="match status" value="1"/>
</dbReference>
<evidence type="ECO:0000256" key="10">
    <source>
        <dbReference type="ARBA" id="ARBA00061949"/>
    </source>
</evidence>
<dbReference type="PANTHER" id="PTHR13483">
    <property type="entry name" value="BOX C_D SNORNA PROTEIN 1-RELATED"/>
    <property type="match status" value="1"/>
</dbReference>
<evidence type="ECO:0000313" key="17">
    <source>
        <dbReference type="Proteomes" id="UP000800094"/>
    </source>
</evidence>
<organism evidence="16 17">
    <name type="scientific">Trematosphaeria pertusa</name>
    <dbReference type="NCBI Taxonomy" id="390896"/>
    <lineage>
        <taxon>Eukaryota</taxon>
        <taxon>Fungi</taxon>
        <taxon>Dikarya</taxon>
        <taxon>Ascomycota</taxon>
        <taxon>Pezizomycotina</taxon>
        <taxon>Dothideomycetes</taxon>
        <taxon>Pleosporomycetidae</taxon>
        <taxon>Pleosporales</taxon>
        <taxon>Massarineae</taxon>
        <taxon>Trematosphaeriaceae</taxon>
        <taxon>Trematosphaeria</taxon>
    </lineage>
</organism>
<keyword evidence="5 13" id="KW-0863">Zinc-finger</keyword>
<name>A0A6A6J158_9PLEO</name>
<feature type="domain" description="HIT-type" evidence="15">
    <location>
        <begin position="11"/>
        <end position="45"/>
    </location>
</feature>
<comment type="subunit">
    <text evidence="10">Interacts with FBL, SNU13, NOP58, NUFIP1, RUVBL1, RUVBL2 and TAF9. Interacts (via HIT-type zinc finger) with the RUVBL1/RUVBL2 complex in the presence of ADP.</text>
</comment>
<evidence type="ECO:0000256" key="9">
    <source>
        <dbReference type="ARBA" id="ARBA00049654"/>
    </source>
</evidence>
<feature type="compositionally biased region" description="Basic and acidic residues" evidence="14">
    <location>
        <begin position="202"/>
        <end position="224"/>
    </location>
</feature>
<dbReference type="GeneID" id="54585753"/>
<dbReference type="PANTHER" id="PTHR13483:SF11">
    <property type="entry name" value="ZINC FINGER HIT DOMAIN-CONTAINING PROTEIN 3"/>
    <property type="match status" value="1"/>
</dbReference>
<dbReference type="EMBL" id="ML987189">
    <property type="protein sequence ID" value="KAF2255610.1"/>
    <property type="molecule type" value="Genomic_DNA"/>
</dbReference>
<evidence type="ECO:0000259" key="15">
    <source>
        <dbReference type="PROSITE" id="PS51083"/>
    </source>
</evidence>
<dbReference type="SUPFAM" id="SSF144232">
    <property type="entry name" value="HIT/MYND zinc finger-like"/>
    <property type="match status" value="1"/>
</dbReference>
<dbReference type="InterPro" id="IPR007529">
    <property type="entry name" value="Znf_HIT"/>
</dbReference>
<comment type="function">
    <text evidence="8">Required for box C/D snoRNAs accumulation involved in snoRNA processing, snoRNA transport to the nucleolus and ribosome biogenesis.</text>
</comment>
<dbReference type="GO" id="GO:0000463">
    <property type="term" value="P:maturation of LSU-rRNA from tricistronic rRNA transcript (SSU-rRNA, 5.8S rRNA, LSU-rRNA)"/>
    <property type="evidence" value="ECO:0007669"/>
    <property type="project" value="TreeGrafter"/>
</dbReference>